<dbReference type="PANTHER" id="PTHR33540:SF2">
    <property type="entry name" value="TRNA THREONYLCARBAMOYLADENOSINE BIOSYNTHESIS PROTEIN TSAE"/>
    <property type="match status" value="1"/>
</dbReference>
<evidence type="ECO:0000256" key="3">
    <source>
        <dbReference type="ARBA" id="ARBA00019010"/>
    </source>
</evidence>
<evidence type="ECO:0000256" key="8">
    <source>
        <dbReference type="ARBA" id="ARBA00022840"/>
    </source>
</evidence>
<keyword evidence="8" id="KW-0067">ATP-binding</keyword>
<evidence type="ECO:0000313" key="13">
    <source>
        <dbReference type="Proteomes" id="UP000269591"/>
    </source>
</evidence>
<keyword evidence="6" id="KW-0479">Metal-binding</keyword>
<proteinExistence type="inferred from homology"/>
<dbReference type="AlphaFoldDB" id="A0A3N0AXA5"/>
<dbReference type="GO" id="GO:0005737">
    <property type="term" value="C:cytoplasm"/>
    <property type="evidence" value="ECO:0007669"/>
    <property type="project" value="UniProtKB-SubCell"/>
</dbReference>
<organism evidence="12 13">
    <name type="scientific">Slackia equolifaciens</name>
    <dbReference type="NCBI Taxonomy" id="498718"/>
    <lineage>
        <taxon>Bacteria</taxon>
        <taxon>Bacillati</taxon>
        <taxon>Actinomycetota</taxon>
        <taxon>Coriobacteriia</taxon>
        <taxon>Eggerthellales</taxon>
        <taxon>Eggerthellaceae</taxon>
        <taxon>Slackia</taxon>
    </lineage>
</organism>
<comment type="similarity">
    <text evidence="2">Belongs to the TsaE family.</text>
</comment>
<reference evidence="13" key="1">
    <citation type="submission" date="2018-05" db="EMBL/GenBank/DDBJ databases">
        <title>Genome Sequencing of selected type strains of the family Eggerthellaceae.</title>
        <authorList>
            <person name="Danylec N."/>
            <person name="Stoll D.A."/>
            <person name="Doetsch A."/>
            <person name="Huch M."/>
        </authorList>
    </citation>
    <scope>NUCLEOTIDE SEQUENCE [LARGE SCALE GENOMIC DNA]</scope>
    <source>
        <strain evidence="13">DSM 24851</strain>
    </source>
</reference>
<protein>
    <recommendedName>
        <fullName evidence="3">tRNA threonylcarbamoyladenosine biosynthesis protein TsaE</fullName>
    </recommendedName>
    <alternativeName>
        <fullName evidence="11">t(6)A37 threonylcarbamoyladenosine biosynthesis protein TsaE</fullName>
    </alternativeName>
</protein>
<dbReference type="Gene3D" id="3.40.50.300">
    <property type="entry name" value="P-loop containing nucleotide triphosphate hydrolases"/>
    <property type="match status" value="1"/>
</dbReference>
<keyword evidence="7" id="KW-0547">Nucleotide-binding</keyword>
<evidence type="ECO:0000256" key="1">
    <source>
        <dbReference type="ARBA" id="ARBA00004496"/>
    </source>
</evidence>
<evidence type="ECO:0000256" key="11">
    <source>
        <dbReference type="ARBA" id="ARBA00032441"/>
    </source>
</evidence>
<sequence length="155" mass="16818">MQFVSHSVEETQELARRMAQQVQPGDVILLVGDLGAGKTHFTQGVAAGLGAPDVPTSPTFNLVCEYHGGRLPLYHFDLYRLEDASQLDDIDYWGITEGDGVSLVEWGDKFPEASDDACLTLRFSVLPDGARAIEPVPHTRRGEALVGDMSSESDA</sequence>
<dbReference type="GO" id="GO:0002949">
    <property type="term" value="P:tRNA threonylcarbamoyladenosine modification"/>
    <property type="evidence" value="ECO:0007669"/>
    <property type="project" value="InterPro"/>
</dbReference>
<evidence type="ECO:0000256" key="7">
    <source>
        <dbReference type="ARBA" id="ARBA00022741"/>
    </source>
</evidence>
<keyword evidence="5" id="KW-0819">tRNA processing</keyword>
<dbReference type="PANTHER" id="PTHR33540">
    <property type="entry name" value="TRNA THREONYLCARBAMOYLADENOSINE BIOSYNTHESIS PROTEIN TSAE"/>
    <property type="match status" value="1"/>
</dbReference>
<keyword evidence="13" id="KW-1185">Reference proteome</keyword>
<comment type="subcellular location">
    <subcellularLocation>
        <location evidence="1">Cytoplasm</location>
    </subcellularLocation>
</comment>
<dbReference type="GO" id="GO:0016740">
    <property type="term" value="F:transferase activity"/>
    <property type="evidence" value="ECO:0007669"/>
    <property type="project" value="UniProtKB-KW"/>
</dbReference>
<evidence type="ECO:0000256" key="10">
    <source>
        <dbReference type="ARBA" id="ARBA00024908"/>
    </source>
</evidence>
<evidence type="ECO:0000256" key="5">
    <source>
        <dbReference type="ARBA" id="ARBA00022694"/>
    </source>
</evidence>
<keyword evidence="4" id="KW-0963">Cytoplasm</keyword>
<evidence type="ECO:0000256" key="4">
    <source>
        <dbReference type="ARBA" id="ARBA00022490"/>
    </source>
</evidence>
<keyword evidence="9" id="KW-0460">Magnesium</keyword>
<evidence type="ECO:0000256" key="9">
    <source>
        <dbReference type="ARBA" id="ARBA00022842"/>
    </source>
</evidence>
<dbReference type="Proteomes" id="UP000269591">
    <property type="component" value="Unassembled WGS sequence"/>
</dbReference>
<accession>A0A3N0AXA5</accession>
<dbReference type="NCBIfam" id="TIGR00150">
    <property type="entry name" value="T6A_YjeE"/>
    <property type="match status" value="1"/>
</dbReference>
<evidence type="ECO:0000313" key="12">
    <source>
        <dbReference type="EMBL" id="RNL39159.1"/>
    </source>
</evidence>
<keyword evidence="12" id="KW-0808">Transferase</keyword>
<evidence type="ECO:0000256" key="6">
    <source>
        <dbReference type="ARBA" id="ARBA00022723"/>
    </source>
</evidence>
<evidence type="ECO:0000256" key="2">
    <source>
        <dbReference type="ARBA" id="ARBA00007599"/>
    </source>
</evidence>
<dbReference type="GO" id="GO:0005524">
    <property type="term" value="F:ATP binding"/>
    <property type="evidence" value="ECO:0007669"/>
    <property type="project" value="UniProtKB-KW"/>
</dbReference>
<dbReference type="InterPro" id="IPR003442">
    <property type="entry name" value="T6A_TsaE"/>
</dbReference>
<gene>
    <name evidence="12" type="ORF">DMP06_07730</name>
</gene>
<dbReference type="Pfam" id="PF02367">
    <property type="entry name" value="TsaE"/>
    <property type="match status" value="1"/>
</dbReference>
<dbReference type="InterPro" id="IPR027417">
    <property type="entry name" value="P-loop_NTPase"/>
</dbReference>
<dbReference type="RefSeq" id="WP_123209160.1">
    <property type="nucleotide sequence ID" value="NZ_JBHTHO010000010.1"/>
</dbReference>
<comment type="function">
    <text evidence="10">Required for the formation of a threonylcarbamoyl group on adenosine at position 37 (t(6)A37) in tRNAs that read codons beginning with adenine. Is involved in the transfer of the threonylcarbamoyl moiety of threonylcarbamoyl-AMP (TC-AMP) to the N6 group of A37, together with TsaD and TsaB. TsaE seems to play an indirect role in the t(6)A biosynthesis pathway, possibly in regulating the core enzymatic function of TsaD.</text>
</comment>
<dbReference type="EMBL" id="QIBX01000013">
    <property type="protein sequence ID" value="RNL39159.1"/>
    <property type="molecule type" value="Genomic_DNA"/>
</dbReference>
<dbReference type="SUPFAM" id="SSF52540">
    <property type="entry name" value="P-loop containing nucleoside triphosphate hydrolases"/>
    <property type="match status" value="1"/>
</dbReference>
<name>A0A3N0AXA5_9ACTN</name>
<comment type="caution">
    <text evidence="12">The sequence shown here is derived from an EMBL/GenBank/DDBJ whole genome shotgun (WGS) entry which is preliminary data.</text>
</comment>
<dbReference type="OrthoDB" id="9800307at2"/>
<dbReference type="GO" id="GO:0046872">
    <property type="term" value="F:metal ion binding"/>
    <property type="evidence" value="ECO:0007669"/>
    <property type="project" value="UniProtKB-KW"/>
</dbReference>